<dbReference type="Gene3D" id="1.10.287.1490">
    <property type="match status" value="1"/>
</dbReference>
<dbReference type="AlphaFoldDB" id="A0A1J4KY73"/>
<feature type="coiled-coil region" evidence="1">
    <location>
        <begin position="629"/>
        <end position="838"/>
    </location>
</feature>
<keyword evidence="1" id="KW-0175">Coiled coil</keyword>
<feature type="coiled-coil region" evidence="1">
    <location>
        <begin position="436"/>
        <end position="468"/>
    </location>
</feature>
<feature type="coiled-coil region" evidence="1">
    <location>
        <begin position="243"/>
        <end position="284"/>
    </location>
</feature>
<evidence type="ECO:0000256" key="1">
    <source>
        <dbReference type="SAM" id="Coils"/>
    </source>
</evidence>
<proteinExistence type="predicted"/>
<keyword evidence="3" id="KW-1185">Reference proteome</keyword>
<accession>A0A1J4KY73</accession>
<reference evidence="2" key="1">
    <citation type="submission" date="2016-10" db="EMBL/GenBank/DDBJ databases">
        <authorList>
            <person name="Benchimol M."/>
            <person name="Almeida L.G."/>
            <person name="Vasconcelos A.T."/>
            <person name="Perreira-Neves A."/>
            <person name="Rosa I.A."/>
            <person name="Tasca T."/>
            <person name="Bogo M.R."/>
            <person name="de Souza W."/>
        </authorList>
    </citation>
    <scope>NUCLEOTIDE SEQUENCE [LARGE SCALE GENOMIC DNA]</scope>
    <source>
        <strain evidence="2">K</strain>
    </source>
</reference>
<gene>
    <name evidence="2" type="ORF">TRFO_42906</name>
</gene>
<feature type="coiled-coil region" evidence="1">
    <location>
        <begin position="31"/>
        <end position="147"/>
    </location>
</feature>
<protein>
    <submittedName>
        <fullName evidence="2">Uncharacterized protein</fullName>
    </submittedName>
</protein>
<dbReference type="EMBL" id="MLAK01000328">
    <property type="protein sequence ID" value="OHT14662.1"/>
    <property type="molecule type" value="Genomic_DNA"/>
</dbReference>
<comment type="caution">
    <text evidence="2">The sequence shown here is derived from an EMBL/GenBank/DDBJ whole genome shotgun (WGS) entry which is preliminary data.</text>
</comment>
<dbReference type="Proteomes" id="UP000179807">
    <property type="component" value="Unassembled WGS sequence"/>
</dbReference>
<evidence type="ECO:0000313" key="3">
    <source>
        <dbReference type="Proteomes" id="UP000179807"/>
    </source>
</evidence>
<feature type="coiled-coil region" evidence="1">
    <location>
        <begin position="308"/>
        <end position="412"/>
    </location>
</feature>
<dbReference type="RefSeq" id="XP_068367798.1">
    <property type="nucleotide sequence ID" value="XM_068514541.1"/>
</dbReference>
<name>A0A1J4KY73_9EUKA</name>
<feature type="coiled-coil region" evidence="1">
    <location>
        <begin position="879"/>
        <end position="906"/>
    </location>
</feature>
<dbReference type="VEuPathDB" id="TrichDB:TRFO_42906"/>
<dbReference type="GeneID" id="94849245"/>
<sequence length="975" mass="114098">MQHSSLLSLSDIIESSEGVSKKKQKKIIQENEKLIQANLELSNQVSSIKQQYNDTMTLSAKYDSVLAENNKNSKEITKLKLENQDLQRRLNIAVQNCQELRNLQNTENQDLIGTHIFEVSKQVNQQKQKYENMIDNIKKEYEGSINSMKEKLISLAKYKANMERVFEKASCYFHQCINSPKSLIQALECRCNESCDSSIMDENMSKMARRIRKQEKMIENYQFIENDYKSEIEQITSKYDLIIVELNQQIEDLKERNVEQAKQVEELSRQNEKHISEISRQAAQIKLTNVEYDTKGKSDEAIMIFKQLNDANKQVTSLSKQNKRLKKKLVTAESNLIEYERKNKDLETKIMNIDNTYRGMADDFENKNKQIMNLERKLREAETNIMDLQNANENKNREISSLKQTISNQSDEISKQGIIHRTLIKEKEDLLTELHKQQAATELANSKVKIAEENQRSVENQLKDTQIQLKKTMDSFGTGETIPAGVFVNAEFPRELQNVLREVGNNGTCNLATKLSDAFSIISKWYRSRCDRLESEFNTEHQNLTLLRSQIDTLLEFLRKLVPEVRINFDLILTDESTRNLFGESITHLRDLAAAKARIDSQLSDVCEACRCKELSDLKEAIFRNVRQASALKQNVKTLQAKLKKAQQNAALKQKELDNALKSMENQYDDVSRTCVQLENNRSELQNQIGMLEQEKLRHKMQLEKISRNEINHIREEYERKMALIQKENTDLHYQLTSIQEVKESYESENTNLNELINKMKRRKERLEQELKDLHEDVKDSEKRYKEKAKIEKAEYQKRCESLMNQIKTQSTDFQEQMRQLTGKINSLEESKNSIATQNSELTLKLQKADTHASAIRAECDRDKKILESQYNAKFASAQTEFRRQIDEYKAQVENDRRKITEVLTRYFSMLVDGIRIDTGNIESVAQIIKRKFDEMTRREANIRKSMNIDYNQSIEDAINYRYSHHRRRNSIIRY</sequence>
<organism evidence="2 3">
    <name type="scientific">Tritrichomonas foetus</name>
    <dbReference type="NCBI Taxonomy" id="1144522"/>
    <lineage>
        <taxon>Eukaryota</taxon>
        <taxon>Metamonada</taxon>
        <taxon>Parabasalia</taxon>
        <taxon>Tritrichomonadida</taxon>
        <taxon>Tritrichomonadidae</taxon>
        <taxon>Tritrichomonas</taxon>
    </lineage>
</organism>
<evidence type="ECO:0000313" key="2">
    <source>
        <dbReference type="EMBL" id="OHT14662.1"/>
    </source>
</evidence>